<dbReference type="GO" id="GO:0006887">
    <property type="term" value="P:exocytosis"/>
    <property type="evidence" value="ECO:0007669"/>
    <property type="project" value="UniProtKB-KW"/>
</dbReference>
<dbReference type="SUPFAM" id="SSF74788">
    <property type="entry name" value="Cullin repeat-like"/>
    <property type="match status" value="1"/>
</dbReference>
<feature type="region of interest" description="Disordered" evidence="7">
    <location>
        <begin position="453"/>
        <end position="482"/>
    </location>
</feature>
<dbReference type="GO" id="GO:0000145">
    <property type="term" value="C:exocyst"/>
    <property type="evidence" value="ECO:0007669"/>
    <property type="project" value="InterPro"/>
</dbReference>
<sequence>MSSPAPGRRTNASLRTRRPTTYYDNEKDSTGDPNIPRNPQYPPNASGRDEDEDEFPNPPGRSTNPASGQSKSNRSGSQVPDSTKPTRSTPRPREQPRGLPAGPGEKSKVGAALRSKRQSVSYGPLAPARTANAPPMPSMPKVPGKHLVQGDVSRAGGGGPVGRRRNEDGIRTESRRVKSGADIDLETLGHDKFDPEKYLKVHLSISGGSDPQHLKDFKDRLRSAQVATNQDLQENVYKFFIFLEFLIRNYSAFVAISKEIATLENEMLELKTVLEEFKTLPGDLDMGLGSEEFNLSGGSLTSDIRKRAARNSVADVNALYRTQLEALWENVEGSQKFLPVVPGRHLVSESKTFVELNSITYKPKHNVHLFLLNDTLLVAVPKRTGMGSSKVKLVADKCFNLGEISVTDLKDGGDLDNAVKITRARETALFKTDRSEDKRALLSSFKKGAEELASRKRKQSIMEAEQRRGGGRQHALDGYGGGDRPPLPTMYEEGAFEIPNLQTVQPSKILGFGKHDPSGKDLSWIGDLSDELSVSIACRAYDEASELIEKSKTILVQLKSVPNSPISQPINSESIQYSLLKAKIDEKSQDLMQKLFDDLLDPTIRKTQVIKISNLITRLSINPANPLGSPSAVANIEKAKRSFLSMRSELVKTRSRMIKFEGDIALWVSQLAMVIFTLIKNTCEWYMTAFRDNRMASGFVRWAAEQIELYASIFRRQVYGVDQDVQSIQDCMSVTKAHASMLKEVGLDFGFLLESLLSPEAHSKLKPRRRSTDDIRTKPDQGSRKEKNLAI</sequence>
<dbReference type="eggNOG" id="KOG2215">
    <property type="taxonomic scope" value="Eukaryota"/>
</dbReference>
<evidence type="ECO:0000256" key="3">
    <source>
        <dbReference type="ARBA" id="ARBA00021269"/>
    </source>
</evidence>
<dbReference type="GO" id="GO:0030133">
    <property type="term" value="C:transport vesicle"/>
    <property type="evidence" value="ECO:0007669"/>
    <property type="project" value="UniProtKB-SubCell"/>
</dbReference>
<dbReference type="PANTHER" id="PTHR21426">
    <property type="entry name" value="EXOCYST COMPLEX COMPONENT 8"/>
    <property type="match status" value="1"/>
</dbReference>
<dbReference type="GeneID" id="18933025"/>
<evidence type="ECO:0000313" key="10">
    <source>
        <dbReference type="Proteomes" id="UP000001072"/>
    </source>
</evidence>
<dbReference type="FunFam" id="1.20.58.1220:FF:000006">
    <property type="entry name" value="Exocyst complex component EXO84, variant"/>
    <property type="match status" value="1"/>
</dbReference>
<dbReference type="InterPro" id="IPR042560">
    <property type="entry name" value="Exo84_C_2"/>
</dbReference>
<dbReference type="InterPro" id="IPR016159">
    <property type="entry name" value="Cullin_repeat-like_dom_sf"/>
</dbReference>
<gene>
    <name evidence="9" type="ORF">MELLADRAFT_77926</name>
</gene>
<evidence type="ECO:0000256" key="1">
    <source>
        <dbReference type="ARBA" id="ARBA00004398"/>
    </source>
</evidence>
<dbReference type="Gene3D" id="2.30.29.30">
    <property type="entry name" value="Pleckstrin-homology domain (PH domain)/Phosphotyrosine-binding domain (PTB)"/>
    <property type="match status" value="1"/>
</dbReference>
<evidence type="ECO:0000256" key="5">
    <source>
        <dbReference type="ARBA" id="ARBA00022483"/>
    </source>
</evidence>
<keyword evidence="4" id="KW-0813">Transport</keyword>
<keyword evidence="10" id="KW-1185">Reference proteome</keyword>
<evidence type="ECO:0000259" key="8">
    <source>
        <dbReference type="Pfam" id="PF16528"/>
    </source>
</evidence>
<dbReference type="OrthoDB" id="642193at2759"/>
<dbReference type="KEGG" id="mlr:MELLADRAFT_77926"/>
<dbReference type="GO" id="GO:0015031">
    <property type="term" value="P:protein transport"/>
    <property type="evidence" value="ECO:0007669"/>
    <property type="project" value="UniProtKB-KW"/>
</dbReference>
<feature type="compositionally biased region" description="Basic and acidic residues" evidence="7">
    <location>
        <begin position="770"/>
        <end position="791"/>
    </location>
</feature>
<feature type="region of interest" description="Disordered" evidence="7">
    <location>
        <begin position="763"/>
        <end position="791"/>
    </location>
</feature>
<evidence type="ECO:0000256" key="7">
    <source>
        <dbReference type="SAM" id="MobiDB-lite"/>
    </source>
</evidence>
<dbReference type="RefSeq" id="XP_007410632.1">
    <property type="nucleotide sequence ID" value="XM_007410570.1"/>
</dbReference>
<dbReference type="PANTHER" id="PTHR21426:SF12">
    <property type="entry name" value="EXOCYST COMPLEX COMPONENT 8"/>
    <property type="match status" value="1"/>
</dbReference>
<feature type="compositionally biased region" description="Polar residues" evidence="7">
    <location>
        <begin position="60"/>
        <end position="89"/>
    </location>
</feature>
<dbReference type="Pfam" id="PF25345">
    <property type="entry name" value="PH_EXO84"/>
    <property type="match status" value="1"/>
</dbReference>
<dbReference type="FunCoup" id="F4RNG1">
    <property type="interactions" value="24"/>
</dbReference>
<dbReference type="InParanoid" id="F4RNG1"/>
<dbReference type="Pfam" id="PF08700">
    <property type="entry name" value="VPS51_Exo84_N"/>
    <property type="match status" value="1"/>
</dbReference>
<dbReference type="HOGENOM" id="CLU_012488_1_1_1"/>
<evidence type="ECO:0000256" key="2">
    <source>
        <dbReference type="ARBA" id="ARBA00007210"/>
    </source>
</evidence>
<evidence type="ECO:0000256" key="4">
    <source>
        <dbReference type="ARBA" id="ARBA00022448"/>
    </source>
</evidence>
<comment type="subcellular location">
    <subcellularLocation>
        <location evidence="1">Cytoplasmic vesicle</location>
        <location evidence="1">Secretory vesicle</location>
    </subcellularLocation>
</comment>
<dbReference type="Gene3D" id="1.20.58.1210">
    <property type="entry name" value="Exo84p, N-terminal helical domain"/>
    <property type="match status" value="1"/>
</dbReference>
<comment type="similarity">
    <text evidence="2">Belongs to the EXO84 family.</text>
</comment>
<reference evidence="10" key="1">
    <citation type="journal article" date="2011" name="Proc. Natl. Acad. Sci. U.S.A.">
        <title>Obligate biotrophy features unraveled by the genomic analysis of rust fungi.</title>
        <authorList>
            <person name="Duplessis S."/>
            <person name="Cuomo C.A."/>
            <person name="Lin Y.-C."/>
            <person name="Aerts A."/>
            <person name="Tisserant E."/>
            <person name="Veneault-Fourrey C."/>
            <person name="Joly D.L."/>
            <person name="Hacquard S."/>
            <person name="Amselem J."/>
            <person name="Cantarel B.L."/>
            <person name="Chiu R."/>
            <person name="Coutinho P.M."/>
            <person name="Feau N."/>
            <person name="Field M."/>
            <person name="Frey P."/>
            <person name="Gelhaye E."/>
            <person name="Goldberg J."/>
            <person name="Grabherr M.G."/>
            <person name="Kodira C.D."/>
            <person name="Kohler A."/>
            <person name="Kuees U."/>
            <person name="Lindquist E.A."/>
            <person name="Lucas S.M."/>
            <person name="Mago R."/>
            <person name="Mauceli E."/>
            <person name="Morin E."/>
            <person name="Murat C."/>
            <person name="Pangilinan J.L."/>
            <person name="Park R."/>
            <person name="Pearson M."/>
            <person name="Quesneville H."/>
            <person name="Rouhier N."/>
            <person name="Sakthikumar S."/>
            <person name="Salamov A.A."/>
            <person name="Schmutz J."/>
            <person name="Selles B."/>
            <person name="Shapiro H."/>
            <person name="Tanguay P."/>
            <person name="Tuskan G.A."/>
            <person name="Henrissat B."/>
            <person name="Van de Peer Y."/>
            <person name="Rouze P."/>
            <person name="Ellis J.G."/>
            <person name="Dodds P.N."/>
            <person name="Schein J.E."/>
            <person name="Zhong S."/>
            <person name="Hamelin R.C."/>
            <person name="Grigoriev I.V."/>
            <person name="Szabo L.J."/>
            <person name="Martin F."/>
        </authorList>
    </citation>
    <scope>NUCLEOTIDE SEQUENCE [LARGE SCALE GENOMIC DNA]</scope>
    <source>
        <strain evidence="10">98AG31 / pathotype 3-4-7</strain>
    </source>
</reference>
<organism evidence="10">
    <name type="scientific">Melampsora larici-populina (strain 98AG31 / pathotype 3-4-7)</name>
    <name type="common">Poplar leaf rust fungus</name>
    <dbReference type="NCBI Taxonomy" id="747676"/>
    <lineage>
        <taxon>Eukaryota</taxon>
        <taxon>Fungi</taxon>
        <taxon>Dikarya</taxon>
        <taxon>Basidiomycota</taxon>
        <taxon>Pucciniomycotina</taxon>
        <taxon>Pucciniomycetes</taxon>
        <taxon>Pucciniales</taxon>
        <taxon>Melampsoraceae</taxon>
        <taxon>Melampsora</taxon>
    </lineage>
</organism>
<dbReference type="EMBL" id="GL883110">
    <property type="protein sequence ID" value="EGG05981.1"/>
    <property type="molecule type" value="Genomic_DNA"/>
</dbReference>
<feature type="domain" description="Exocyst component Exo84 C-terminal" evidence="8">
    <location>
        <begin position="524"/>
        <end position="749"/>
    </location>
</feature>
<evidence type="ECO:0000313" key="9">
    <source>
        <dbReference type="EMBL" id="EGG05981.1"/>
    </source>
</evidence>
<accession>F4RNG1</accession>
<dbReference type="SUPFAM" id="SSF50729">
    <property type="entry name" value="PH domain-like"/>
    <property type="match status" value="1"/>
</dbReference>
<dbReference type="GO" id="GO:0006893">
    <property type="term" value="P:Golgi to plasma membrane transport"/>
    <property type="evidence" value="ECO:0007669"/>
    <property type="project" value="TreeGrafter"/>
</dbReference>
<dbReference type="Proteomes" id="UP000001072">
    <property type="component" value="Unassembled WGS sequence"/>
</dbReference>
<dbReference type="Gene3D" id="1.20.58.1220">
    <property type="entry name" value="Exo84p, C-terminal helical domain"/>
    <property type="match status" value="1"/>
</dbReference>
<dbReference type="Pfam" id="PF16528">
    <property type="entry name" value="Exo84_C"/>
    <property type="match status" value="1"/>
</dbReference>
<dbReference type="VEuPathDB" id="FungiDB:MELLADRAFT_77926"/>
<name>F4RNG1_MELLP</name>
<evidence type="ECO:0000256" key="6">
    <source>
        <dbReference type="ARBA" id="ARBA00022927"/>
    </source>
</evidence>
<dbReference type="AlphaFoldDB" id="F4RNG1"/>
<protein>
    <recommendedName>
        <fullName evidence="3">Exocyst complex component EXO84</fullName>
    </recommendedName>
</protein>
<proteinExistence type="inferred from homology"/>
<dbReference type="InterPro" id="IPR011993">
    <property type="entry name" value="PH-like_dom_sf"/>
</dbReference>
<dbReference type="InterPro" id="IPR032403">
    <property type="entry name" value="Exo84_C"/>
</dbReference>
<keyword evidence="6" id="KW-0653">Protein transport</keyword>
<keyword evidence="5" id="KW-0268">Exocytosis</keyword>
<dbReference type="STRING" id="747676.F4RNG1"/>
<feature type="region of interest" description="Disordered" evidence="7">
    <location>
        <begin position="1"/>
        <end position="142"/>
    </location>
</feature>
<dbReference type="InterPro" id="IPR042561">
    <property type="entry name" value="Exo84_C_1"/>
</dbReference>
<dbReference type="InterPro" id="IPR033961">
    <property type="entry name" value="Exo84"/>
</dbReference>